<gene>
    <name evidence="1" type="ORF">TNCV_3992151</name>
</gene>
<keyword evidence="2" id="KW-1185">Reference proteome</keyword>
<evidence type="ECO:0000313" key="1">
    <source>
        <dbReference type="EMBL" id="GFY21171.1"/>
    </source>
</evidence>
<accession>A0A8X6T670</accession>
<comment type="caution">
    <text evidence="1">The sequence shown here is derived from an EMBL/GenBank/DDBJ whole genome shotgun (WGS) entry which is preliminary data.</text>
</comment>
<protein>
    <submittedName>
        <fullName evidence="1">Uncharacterized protein</fullName>
    </submittedName>
</protein>
<dbReference type="EMBL" id="BMAU01021357">
    <property type="protein sequence ID" value="GFY21171.1"/>
    <property type="molecule type" value="Genomic_DNA"/>
</dbReference>
<dbReference type="AlphaFoldDB" id="A0A8X6T670"/>
<proteinExistence type="predicted"/>
<organism evidence="1 2">
    <name type="scientific">Trichonephila clavipes</name>
    <name type="common">Golden silk orbweaver</name>
    <name type="synonym">Nephila clavipes</name>
    <dbReference type="NCBI Taxonomy" id="2585209"/>
    <lineage>
        <taxon>Eukaryota</taxon>
        <taxon>Metazoa</taxon>
        <taxon>Ecdysozoa</taxon>
        <taxon>Arthropoda</taxon>
        <taxon>Chelicerata</taxon>
        <taxon>Arachnida</taxon>
        <taxon>Araneae</taxon>
        <taxon>Araneomorphae</taxon>
        <taxon>Entelegynae</taxon>
        <taxon>Araneoidea</taxon>
        <taxon>Nephilidae</taxon>
        <taxon>Trichonephila</taxon>
    </lineage>
</organism>
<dbReference type="Proteomes" id="UP000887159">
    <property type="component" value="Unassembled WGS sequence"/>
</dbReference>
<evidence type="ECO:0000313" key="2">
    <source>
        <dbReference type="Proteomes" id="UP000887159"/>
    </source>
</evidence>
<sequence length="70" mass="7470">MAVANLVDWNPGKNNVVSRTLLESPEVLLQGCGIETVNSPSKQNRECYAAAKTVALGNRTKGVQPNSTKT</sequence>
<name>A0A8X6T670_TRICX</name>
<reference evidence="1" key="1">
    <citation type="submission" date="2020-08" db="EMBL/GenBank/DDBJ databases">
        <title>Multicomponent nature underlies the extraordinary mechanical properties of spider dragline silk.</title>
        <authorList>
            <person name="Kono N."/>
            <person name="Nakamura H."/>
            <person name="Mori M."/>
            <person name="Yoshida Y."/>
            <person name="Ohtoshi R."/>
            <person name="Malay A.D."/>
            <person name="Moran D.A.P."/>
            <person name="Tomita M."/>
            <person name="Numata K."/>
            <person name="Arakawa K."/>
        </authorList>
    </citation>
    <scope>NUCLEOTIDE SEQUENCE</scope>
</reference>